<organism evidence="1 2">
    <name type="scientific">Flavilitoribacter nigricans (strain ATCC 23147 / DSM 23189 / NBRC 102662 / NCIMB 1420 / SS-2)</name>
    <name type="common">Lewinella nigricans</name>
    <dbReference type="NCBI Taxonomy" id="1122177"/>
    <lineage>
        <taxon>Bacteria</taxon>
        <taxon>Pseudomonadati</taxon>
        <taxon>Bacteroidota</taxon>
        <taxon>Saprospiria</taxon>
        <taxon>Saprospirales</taxon>
        <taxon>Lewinellaceae</taxon>
        <taxon>Flavilitoribacter</taxon>
    </lineage>
</organism>
<comment type="caution">
    <text evidence="1">The sequence shown here is derived from an EMBL/GenBank/DDBJ whole genome shotgun (WGS) entry which is preliminary data.</text>
</comment>
<sequence length="170" mass="20186">MQILEISDDSGFMGIANFSRYRSFLSRNWDFEMIKKRIVEEINSHHLLFWSTGLENTWKVKIAFENSDSTAFRENRGVIEVTDGELFLTNYEALTMAAQYQQVKLPESHHKDLAIKLENGKYMVKFRQLFNPDEYDFATEDINFEIVLMRIEKNPEIYVNNVNEIYWSAY</sequence>
<name>A0A2D0N2C7_FLAN2</name>
<protein>
    <submittedName>
        <fullName evidence="1">Uncharacterized protein</fullName>
    </submittedName>
</protein>
<evidence type="ECO:0000313" key="2">
    <source>
        <dbReference type="Proteomes" id="UP000223913"/>
    </source>
</evidence>
<keyword evidence="2" id="KW-1185">Reference proteome</keyword>
<proteinExistence type="predicted"/>
<dbReference type="AlphaFoldDB" id="A0A2D0N2C7"/>
<dbReference type="EMBL" id="PDUD01000039">
    <property type="protein sequence ID" value="PHN02546.1"/>
    <property type="molecule type" value="Genomic_DNA"/>
</dbReference>
<evidence type="ECO:0000313" key="1">
    <source>
        <dbReference type="EMBL" id="PHN02546.1"/>
    </source>
</evidence>
<accession>A0A2D0N2C7</accession>
<dbReference type="Proteomes" id="UP000223913">
    <property type="component" value="Unassembled WGS sequence"/>
</dbReference>
<reference evidence="1 2" key="1">
    <citation type="submission" date="2017-10" db="EMBL/GenBank/DDBJ databases">
        <title>The draft genome sequence of Lewinella nigricans NBRC 102662.</title>
        <authorList>
            <person name="Wang K."/>
        </authorList>
    </citation>
    <scope>NUCLEOTIDE SEQUENCE [LARGE SCALE GENOMIC DNA]</scope>
    <source>
        <strain evidence="1 2">NBRC 102662</strain>
    </source>
</reference>
<gene>
    <name evidence="1" type="ORF">CRP01_31720</name>
</gene>